<dbReference type="SUPFAM" id="SSF53098">
    <property type="entry name" value="Ribonuclease H-like"/>
    <property type="match status" value="1"/>
</dbReference>
<protein>
    <submittedName>
        <fullName evidence="1">Mobile element protein</fullName>
    </submittedName>
</protein>
<dbReference type="InterPro" id="IPR012337">
    <property type="entry name" value="RNaseH-like_sf"/>
</dbReference>
<organism evidence="1">
    <name type="scientific">uncultured Synechococcales cyanobacterium</name>
    <dbReference type="NCBI Taxonomy" id="1936017"/>
    <lineage>
        <taxon>Bacteria</taxon>
        <taxon>Bacillati</taxon>
        <taxon>Cyanobacteriota</taxon>
        <taxon>Cyanophyceae</taxon>
        <taxon>Synechococcales</taxon>
        <taxon>environmental samples</taxon>
    </lineage>
</organism>
<dbReference type="EMBL" id="CADCWO010000040">
    <property type="protein sequence ID" value="CAA9560752.1"/>
    <property type="molecule type" value="Genomic_DNA"/>
</dbReference>
<accession>A0A6J4UXE2</accession>
<dbReference type="NCBIfam" id="NF033591">
    <property type="entry name" value="transpos_IS4_2"/>
    <property type="match status" value="1"/>
</dbReference>
<gene>
    <name evidence="1" type="ORF">AVDCRST_MAG81-591</name>
</gene>
<proteinExistence type="predicted"/>
<sequence length="290" mass="33603">MIVLDRTQWREQNLLMVSLIWHQRAVPLYWQFLPHKGSSSFTEQRAIVQTILPLLKNYQVTVLGDREFCSVELGQWLGNQDLLLCLRLRRNEYIHSAHEITRQLSQVGLAPGTSLFFEGVNVTRQQGFGSFNVACKWKRNYRKKVLSEGWFLLTNLPTLQAATIAYQQCSGIEAMFKDCKSGGYSLEGCHANQQRLCAIVLLIALAYSSAIIQGLEIQTLQVEHYVCRPKEPSRTCRRHSHFWVGLYSQTWLSTLDLCTDWVAQWICFNRNKRLYYQRGLRAIALMQPQL</sequence>
<reference evidence="1" key="1">
    <citation type="submission" date="2020-02" db="EMBL/GenBank/DDBJ databases">
        <authorList>
            <person name="Meier V. D."/>
        </authorList>
    </citation>
    <scope>NUCLEOTIDE SEQUENCE</scope>
    <source>
        <strain evidence="1">AVDCRST_MAG81</strain>
    </source>
</reference>
<dbReference type="InterPro" id="IPR047658">
    <property type="entry name" value="IS4-like_transpos"/>
</dbReference>
<name>A0A6J4UXE2_9CYAN</name>
<evidence type="ECO:0000313" key="1">
    <source>
        <dbReference type="EMBL" id="CAA9560752.1"/>
    </source>
</evidence>
<dbReference type="AlphaFoldDB" id="A0A6J4UXE2"/>